<sequence>MGLLLNGMKEWFSAEGAGQSVFLKEQVRCYTWAEEVEIRFRAGSSRERSLRIGCLPEHKTT</sequence>
<keyword evidence="2" id="KW-1185">Reference proteome</keyword>
<proteinExistence type="predicted"/>
<evidence type="ECO:0000313" key="2">
    <source>
        <dbReference type="Proteomes" id="UP000617979"/>
    </source>
</evidence>
<accession>A0ABQ1G2F9</accession>
<protein>
    <submittedName>
        <fullName evidence="1">Uncharacterized protein</fullName>
    </submittedName>
</protein>
<reference evidence="2" key="1">
    <citation type="journal article" date="2019" name="Int. J. Syst. Evol. Microbiol.">
        <title>The Global Catalogue of Microorganisms (GCM) 10K type strain sequencing project: providing services to taxonomists for standard genome sequencing and annotation.</title>
        <authorList>
            <consortium name="The Broad Institute Genomics Platform"/>
            <consortium name="The Broad Institute Genome Sequencing Center for Infectious Disease"/>
            <person name="Wu L."/>
            <person name="Ma J."/>
        </authorList>
    </citation>
    <scope>NUCLEOTIDE SEQUENCE [LARGE SCALE GENOMIC DNA]</scope>
    <source>
        <strain evidence="2">CGMCC 1.12404</strain>
    </source>
</reference>
<name>A0ABQ1G2F9_9BACL</name>
<organism evidence="1 2">
    <name type="scientific">Kroppenstedtia guangzhouensis</name>
    <dbReference type="NCBI Taxonomy" id="1274356"/>
    <lineage>
        <taxon>Bacteria</taxon>
        <taxon>Bacillati</taxon>
        <taxon>Bacillota</taxon>
        <taxon>Bacilli</taxon>
        <taxon>Bacillales</taxon>
        <taxon>Thermoactinomycetaceae</taxon>
        <taxon>Kroppenstedtia</taxon>
    </lineage>
</organism>
<comment type="caution">
    <text evidence="1">The sequence shown here is derived from an EMBL/GenBank/DDBJ whole genome shotgun (WGS) entry which is preliminary data.</text>
</comment>
<dbReference type="EMBL" id="BMEX01000002">
    <property type="protein sequence ID" value="GGA36156.1"/>
    <property type="molecule type" value="Genomic_DNA"/>
</dbReference>
<dbReference type="Proteomes" id="UP000617979">
    <property type="component" value="Unassembled WGS sequence"/>
</dbReference>
<evidence type="ECO:0000313" key="1">
    <source>
        <dbReference type="EMBL" id="GGA36156.1"/>
    </source>
</evidence>
<gene>
    <name evidence="1" type="ORF">GCM10007416_06300</name>
</gene>